<feature type="compositionally biased region" description="Polar residues" evidence="1">
    <location>
        <begin position="42"/>
        <end position="52"/>
    </location>
</feature>
<comment type="caution">
    <text evidence="3">The sequence shown here is derived from an EMBL/GenBank/DDBJ whole genome shotgun (WGS) entry which is preliminary data.</text>
</comment>
<reference evidence="3" key="2">
    <citation type="submission" date="2023-05" db="EMBL/GenBank/DDBJ databases">
        <authorList>
            <consortium name="Lawrence Berkeley National Laboratory"/>
            <person name="Steindorff A."/>
            <person name="Hensen N."/>
            <person name="Bonometti L."/>
            <person name="Westerberg I."/>
            <person name="Brannstrom I.O."/>
            <person name="Guillou S."/>
            <person name="Cros-Aarteil S."/>
            <person name="Calhoun S."/>
            <person name="Haridas S."/>
            <person name="Kuo A."/>
            <person name="Mondo S."/>
            <person name="Pangilinan J."/>
            <person name="Riley R."/>
            <person name="Labutti K."/>
            <person name="Andreopoulos B."/>
            <person name="Lipzen A."/>
            <person name="Chen C."/>
            <person name="Yanf M."/>
            <person name="Daum C."/>
            <person name="Ng V."/>
            <person name="Clum A."/>
            <person name="Ohm R."/>
            <person name="Martin F."/>
            <person name="Silar P."/>
            <person name="Natvig D."/>
            <person name="Lalanne C."/>
            <person name="Gautier V."/>
            <person name="Ament-Velasquez S.L."/>
            <person name="Kruys A."/>
            <person name="Hutchinson M.I."/>
            <person name="Powell A.J."/>
            <person name="Barry K."/>
            <person name="Miller A.N."/>
            <person name="Grigoriev I.V."/>
            <person name="Debuchy R."/>
            <person name="Gladieux P."/>
            <person name="Thoren M.H."/>
            <person name="Johannesson H."/>
        </authorList>
    </citation>
    <scope>NUCLEOTIDE SEQUENCE</scope>
    <source>
        <strain evidence="3">CBS 359.72</strain>
    </source>
</reference>
<accession>A0AAN7HNX0</accession>
<name>A0AAN7HNX0_9PEZI</name>
<evidence type="ECO:0000256" key="1">
    <source>
        <dbReference type="SAM" id="MobiDB-lite"/>
    </source>
</evidence>
<dbReference type="EMBL" id="MU857649">
    <property type="protein sequence ID" value="KAK4247715.1"/>
    <property type="molecule type" value="Genomic_DNA"/>
</dbReference>
<evidence type="ECO:0000313" key="3">
    <source>
        <dbReference type="EMBL" id="KAK4247715.1"/>
    </source>
</evidence>
<feature type="compositionally biased region" description="Polar residues" evidence="1">
    <location>
        <begin position="209"/>
        <end position="228"/>
    </location>
</feature>
<evidence type="ECO:0000256" key="2">
    <source>
        <dbReference type="SAM" id="Phobius"/>
    </source>
</evidence>
<feature type="compositionally biased region" description="Low complexity" evidence="1">
    <location>
        <begin position="1"/>
        <end position="29"/>
    </location>
</feature>
<dbReference type="AlphaFoldDB" id="A0AAN7HNX0"/>
<feature type="region of interest" description="Disordered" evidence="1">
    <location>
        <begin position="203"/>
        <end position="259"/>
    </location>
</feature>
<keyword evidence="4" id="KW-1185">Reference proteome</keyword>
<feature type="compositionally biased region" description="Low complexity" evidence="1">
    <location>
        <begin position="62"/>
        <end position="72"/>
    </location>
</feature>
<keyword evidence="2" id="KW-0812">Transmembrane</keyword>
<proteinExistence type="predicted"/>
<reference evidence="3" key="1">
    <citation type="journal article" date="2023" name="Mol. Phylogenet. Evol.">
        <title>Genome-scale phylogeny and comparative genomics of the fungal order Sordariales.</title>
        <authorList>
            <person name="Hensen N."/>
            <person name="Bonometti L."/>
            <person name="Westerberg I."/>
            <person name="Brannstrom I.O."/>
            <person name="Guillou S."/>
            <person name="Cros-Aarteil S."/>
            <person name="Calhoun S."/>
            <person name="Haridas S."/>
            <person name="Kuo A."/>
            <person name="Mondo S."/>
            <person name="Pangilinan J."/>
            <person name="Riley R."/>
            <person name="LaButti K."/>
            <person name="Andreopoulos B."/>
            <person name="Lipzen A."/>
            <person name="Chen C."/>
            <person name="Yan M."/>
            <person name="Daum C."/>
            <person name="Ng V."/>
            <person name="Clum A."/>
            <person name="Steindorff A."/>
            <person name="Ohm R.A."/>
            <person name="Martin F."/>
            <person name="Silar P."/>
            <person name="Natvig D.O."/>
            <person name="Lalanne C."/>
            <person name="Gautier V."/>
            <person name="Ament-Velasquez S.L."/>
            <person name="Kruys A."/>
            <person name="Hutchinson M.I."/>
            <person name="Powell A.J."/>
            <person name="Barry K."/>
            <person name="Miller A.N."/>
            <person name="Grigoriev I.V."/>
            <person name="Debuchy R."/>
            <person name="Gladieux P."/>
            <person name="Hiltunen Thoren M."/>
            <person name="Johannesson H."/>
        </authorList>
    </citation>
    <scope>NUCLEOTIDE SEQUENCE</scope>
    <source>
        <strain evidence="3">CBS 359.72</strain>
    </source>
</reference>
<keyword evidence="2" id="KW-1133">Transmembrane helix</keyword>
<evidence type="ECO:0000313" key="4">
    <source>
        <dbReference type="Proteomes" id="UP001303647"/>
    </source>
</evidence>
<feature type="compositionally biased region" description="Low complexity" evidence="1">
    <location>
        <begin position="242"/>
        <end position="252"/>
    </location>
</feature>
<organism evidence="3 4">
    <name type="scientific">Corynascus novoguineensis</name>
    <dbReference type="NCBI Taxonomy" id="1126955"/>
    <lineage>
        <taxon>Eukaryota</taxon>
        <taxon>Fungi</taxon>
        <taxon>Dikarya</taxon>
        <taxon>Ascomycota</taxon>
        <taxon>Pezizomycotina</taxon>
        <taxon>Sordariomycetes</taxon>
        <taxon>Sordariomycetidae</taxon>
        <taxon>Sordariales</taxon>
        <taxon>Chaetomiaceae</taxon>
        <taxon>Corynascus</taxon>
    </lineage>
</organism>
<feature type="region of interest" description="Disordered" evidence="1">
    <location>
        <begin position="1"/>
        <end position="74"/>
    </location>
</feature>
<dbReference type="Proteomes" id="UP001303647">
    <property type="component" value="Unassembled WGS sequence"/>
</dbReference>
<protein>
    <recommendedName>
        <fullName evidence="5">Apple domain-containing protein</fullName>
    </recommendedName>
</protein>
<gene>
    <name evidence="3" type="ORF">C7999DRAFT_14303</name>
</gene>
<feature type="region of interest" description="Disordered" evidence="1">
    <location>
        <begin position="96"/>
        <end position="144"/>
    </location>
</feature>
<sequence>MDPSAPRGSPSRPLPSSHDSNNNNNNNSSSEDHSQQRVRFSATDSRVSSRFYQPTLRRDRSPAAASSAALPSVYWDNKKNNRDIDVESDANLAGYTFYREPTPPPPENEASEKRFGHGGSRLAAFTDSSTAGGGTIRSDGDYSHRPLNTADTANWSAAAEDESIPPRMRKKVLWATIVAGVLILIGVAVGVGVGLGVGLKASGGEAEPINTNTPSSTIPNLGPNSSPAPTEPPSTIHGGTGAAADATTGSAPAPRPTYNSDCPALNNTIYNVPGSTKSFRRICGVDYSGRGATDLVHTWTDSLATCMDSCASLDQCTGCAWGYLEGDKGEKHRCYMKKDLKRAHQAARDWCFAILE</sequence>
<keyword evidence="2" id="KW-0472">Membrane</keyword>
<feature type="transmembrane region" description="Helical" evidence="2">
    <location>
        <begin position="172"/>
        <end position="199"/>
    </location>
</feature>
<evidence type="ECO:0008006" key="5">
    <source>
        <dbReference type="Google" id="ProtNLM"/>
    </source>
</evidence>